<dbReference type="InterPro" id="IPR036913">
    <property type="entry name" value="YegP-like_sf"/>
</dbReference>
<reference evidence="2 3" key="1">
    <citation type="submission" date="2024-06" db="EMBL/GenBank/DDBJ databases">
        <title>The Natural Products Discovery Center: Release of the First 8490 Sequenced Strains for Exploring Actinobacteria Biosynthetic Diversity.</title>
        <authorList>
            <person name="Kalkreuter E."/>
            <person name="Kautsar S.A."/>
            <person name="Yang D."/>
            <person name="Bader C.D."/>
            <person name="Teijaro C.N."/>
            <person name="Fluegel L."/>
            <person name="Davis C.M."/>
            <person name="Simpson J.R."/>
            <person name="Lauterbach L."/>
            <person name="Steele A.D."/>
            <person name="Gui C."/>
            <person name="Meng S."/>
            <person name="Li G."/>
            <person name="Viehrig K."/>
            <person name="Ye F."/>
            <person name="Su P."/>
            <person name="Kiefer A.F."/>
            <person name="Nichols A."/>
            <person name="Cepeda A.J."/>
            <person name="Yan W."/>
            <person name="Fan B."/>
            <person name="Jiang Y."/>
            <person name="Adhikari A."/>
            <person name="Zheng C.-J."/>
            <person name="Schuster L."/>
            <person name="Cowan T.M."/>
            <person name="Smanski M.J."/>
            <person name="Chevrette M.G."/>
            <person name="De Carvalho L.P.S."/>
            <person name="Shen B."/>
        </authorList>
    </citation>
    <scope>NUCLEOTIDE SEQUENCE [LARGE SCALE GENOMIC DNA]</scope>
    <source>
        <strain evidence="2 3">NPDC048946</strain>
    </source>
</reference>
<proteinExistence type="predicted"/>
<name>A0ABV3DVM2_9ACTN</name>
<dbReference type="RefSeq" id="WP_358364198.1">
    <property type="nucleotide sequence ID" value="NZ_JBEZFP010000201.1"/>
</dbReference>
<organism evidence="2 3">
    <name type="scientific">Streptodolium elevatio</name>
    <dbReference type="NCBI Taxonomy" id="3157996"/>
    <lineage>
        <taxon>Bacteria</taxon>
        <taxon>Bacillati</taxon>
        <taxon>Actinomycetota</taxon>
        <taxon>Actinomycetes</taxon>
        <taxon>Kitasatosporales</taxon>
        <taxon>Streptomycetaceae</taxon>
        <taxon>Streptodolium</taxon>
    </lineage>
</organism>
<evidence type="ECO:0000313" key="2">
    <source>
        <dbReference type="EMBL" id="MEU8139798.1"/>
    </source>
</evidence>
<evidence type="ECO:0000313" key="3">
    <source>
        <dbReference type="Proteomes" id="UP001551482"/>
    </source>
</evidence>
<keyword evidence="3" id="KW-1185">Reference proteome</keyword>
<dbReference type="Proteomes" id="UP001551482">
    <property type="component" value="Unassembled WGS sequence"/>
</dbReference>
<dbReference type="Pfam" id="PF07411">
    <property type="entry name" value="DUF1508"/>
    <property type="match status" value="1"/>
</dbReference>
<feature type="domain" description="DUF1508" evidence="1">
    <location>
        <begin position="10"/>
        <end position="57"/>
    </location>
</feature>
<gene>
    <name evidence="2" type="ORF">AB0C36_40675</name>
</gene>
<dbReference type="InterPro" id="IPR051141">
    <property type="entry name" value="UPF0339_domain"/>
</dbReference>
<dbReference type="SUPFAM" id="SSF160113">
    <property type="entry name" value="YegP-like"/>
    <property type="match status" value="1"/>
</dbReference>
<dbReference type="PANTHER" id="PTHR40606">
    <property type="match status" value="1"/>
</dbReference>
<sequence>MAAKFEVYEDNAGKHRFRLKAANGEIIAVGEGYATKNACLNGIESIKKNAADAAVVETDA</sequence>
<dbReference type="Gene3D" id="3.30.160.160">
    <property type="entry name" value="YegP-like"/>
    <property type="match status" value="1"/>
</dbReference>
<dbReference type="PANTHER" id="PTHR40606:SF1">
    <property type="entry name" value="UPF0339 PROTEIN YEGP"/>
    <property type="match status" value="1"/>
</dbReference>
<dbReference type="EMBL" id="JBEZFP010000201">
    <property type="protein sequence ID" value="MEU8139798.1"/>
    <property type="molecule type" value="Genomic_DNA"/>
</dbReference>
<evidence type="ECO:0000259" key="1">
    <source>
        <dbReference type="Pfam" id="PF07411"/>
    </source>
</evidence>
<dbReference type="InterPro" id="IPR010879">
    <property type="entry name" value="DUF1508"/>
</dbReference>
<protein>
    <submittedName>
        <fullName evidence="2">YegP family protein</fullName>
    </submittedName>
</protein>
<accession>A0ABV3DVM2</accession>
<comment type="caution">
    <text evidence="2">The sequence shown here is derived from an EMBL/GenBank/DDBJ whole genome shotgun (WGS) entry which is preliminary data.</text>
</comment>